<keyword evidence="2" id="KW-1185">Reference proteome</keyword>
<organism evidence="1 2">
    <name type="scientific">Malus baccata</name>
    <name type="common">Siberian crab apple</name>
    <name type="synonym">Pyrus baccata</name>
    <dbReference type="NCBI Taxonomy" id="106549"/>
    <lineage>
        <taxon>Eukaryota</taxon>
        <taxon>Viridiplantae</taxon>
        <taxon>Streptophyta</taxon>
        <taxon>Embryophyta</taxon>
        <taxon>Tracheophyta</taxon>
        <taxon>Spermatophyta</taxon>
        <taxon>Magnoliopsida</taxon>
        <taxon>eudicotyledons</taxon>
        <taxon>Gunneridae</taxon>
        <taxon>Pentapetalae</taxon>
        <taxon>rosids</taxon>
        <taxon>fabids</taxon>
        <taxon>Rosales</taxon>
        <taxon>Rosaceae</taxon>
        <taxon>Amygdaloideae</taxon>
        <taxon>Maleae</taxon>
        <taxon>Malus</taxon>
    </lineage>
</organism>
<comment type="caution">
    <text evidence="1">The sequence shown here is derived from an EMBL/GenBank/DDBJ whole genome shotgun (WGS) entry which is preliminary data.</text>
</comment>
<evidence type="ECO:0000313" key="2">
    <source>
        <dbReference type="Proteomes" id="UP000315295"/>
    </source>
</evidence>
<dbReference type="EMBL" id="VIEB01000367">
    <property type="protein sequence ID" value="TQD93458.1"/>
    <property type="molecule type" value="Genomic_DNA"/>
</dbReference>
<gene>
    <name evidence="1" type="ORF">C1H46_020926</name>
</gene>
<proteinExistence type="predicted"/>
<sequence>MPRPFSTIVKALSSPLPSCCNELAVRRKWICKSKSLETFFSTSMKATVSTFQFERRRRTCALGWRLRCGRGIARFCGTGFQGLDFGFKGMVFLRNRFMEGIEVVGEGSEKLGRGGEVTFYASRSSKNFSTRFIVTTTSVPIGRYGDETTLF</sequence>
<dbReference type="AlphaFoldDB" id="A0A540M434"/>
<protein>
    <submittedName>
        <fullName evidence="1">Uncharacterized protein</fullName>
    </submittedName>
</protein>
<accession>A0A540M434</accession>
<dbReference type="Proteomes" id="UP000315295">
    <property type="component" value="Unassembled WGS sequence"/>
</dbReference>
<name>A0A540M434_MALBA</name>
<reference evidence="1 2" key="1">
    <citation type="journal article" date="2019" name="G3 (Bethesda)">
        <title>Sequencing of a Wild Apple (Malus baccata) Genome Unravels the Differences Between Cultivated and Wild Apple Species Regarding Disease Resistance and Cold Tolerance.</title>
        <authorList>
            <person name="Chen X."/>
        </authorList>
    </citation>
    <scope>NUCLEOTIDE SEQUENCE [LARGE SCALE GENOMIC DNA]</scope>
    <source>
        <strain evidence="2">cv. Shandingzi</strain>
        <tissue evidence="1">Leaves</tissue>
    </source>
</reference>
<evidence type="ECO:0000313" key="1">
    <source>
        <dbReference type="EMBL" id="TQD93458.1"/>
    </source>
</evidence>